<dbReference type="Gene3D" id="3.30.70.1060">
    <property type="entry name" value="Dimeric alpha+beta barrel"/>
    <property type="match status" value="1"/>
</dbReference>
<dbReference type="AlphaFoldDB" id="A0A1I1KD45"/>
<sequence length="106" mass="11603">MAQYIIIYLGGDQPESAEAGKKHFAQYQQWLLSLGDSVISPMNPIKNTQTVNPDTSISSQSKTLMSGYTIIEAESMDVALSIAKFCPFLKLNGSLEVSQLIEMTAK</sequence>
<keyword evidence="2" id="KW-1185">Reference proteome</keyword>
<dbReference type="Proteomes" id="UP000198862">
    <property type="component" value="Unassembled WGS sequence"/>
</dbReference>
<name>A0A1I1KD45_9GAMM</name>
<protein>
    <submittedName>
        <fullName evidence="1">YCII-related domain-containing protein</fullName>
    </submittedName>
</protein>
<accession>A0A1I1KD45</accession>
<evidence type="ECO:0000313" key="2">
    <source>
        <dbReference type="Proteomes" id="UP000198862"/>
    </source>
</evidence>
<dbReference type="InterPro" id="IPR011008">
    <property type="entry name" value="Dimeric_a/b-barrel"/>
</dbReference>
<dbReference type="EMBL" id="FOLO01000012">
    <property type="protein sequence ID" value="SFC58759.1"/>
    <property type="molecule type" value="Genomic_DNA"/>
</dbReference>
<dbReference type="STRING" id="1123010.SAMN02745724_02044"/>
<evidence type="ECO:0000313" key="1">
    <source>
        <dbReference type="EMBL" id="SFC58759.1"/>
    </source>
</evidence>
<reference evidence="1 2" key="1">
    <citation type="submission" date="2016-10" db="EMBL/GenBank/DDBJ databases">
        <authorList>
            <person name="de Groot N.N."/>
        </authorList>
    </citation>
    <scope>NUCLEOTIDE SEQUENCE [LARGE SCALE GENOMIC DNA]</scope>
    <source>
        <strain evidence="1 2">DSM 6059</strain>
    </source>
</reference>
<dbReference type="RefSeq" id="WP_091983356.1">
    <property type="nucleotide sequence ID" value="NZ_FOLO01000012.1"/>
</dbReference>
<dbReference type="SUPFAM" id="SSF54909">
    <property type="entry name" value="Dimeric alpha+beta barrel"/>
    <property type="match status" value="1"/>
</dbReference>
<organism evidence="1 2">
    <name type="scientific">Pseudoalteromonas denitrificans DSM 6059</name>
    <dbReference type="NCBI Taxonomy" id="1123010"/>
    <lineage>
        <taxon>Bacteria</taxon>
        <taxon>Pseudomonadati</taxon>
        <taxon>Pseudomonadota</taxon>
        <taxon>Gammaproteobacteria</taxon>
        <taxon>Alteromonadales</taxon>
        <taxon>Pseudoalteromonadaceae</taxon>
        <taxon>Pseudoalteromonas</taxon>
    </lineage>
</organism>
<gene>
    <name evidence="1" type="ORF">SAMN02745724_02044</name>
</gene>
<dbReference type="OrthoDB" id="5117987at2"/>
<proteinExistence type="predicted"/>